<evidence type="ECO:0000256" key="1">
    <source>
        <dbReference type="SAM" id="Phobius"/>
    </source>
</evidence>
<dbReference type="Proteomes" id="UP000281406">
    <property type="component" value="Unassembled WGS sequence"/>
</dbReference>
<gene>
    <name evidence="3" type="ORF">DPX16_0010</name>
</gene>
<dbReference type="InterPro" id="IPR003599">
    <property type="entry name" value="Ig_sub"/>
</dbReference>
<keyword evidence="1" id="KW-0472">Membrane</keyword>
<dbReference type="Gene3D" id="2.60.40.10">
    <property type="entry name" value="Immunoglobulins"/>
    <property type="match status" value="2"/>
</dbReference>
<evidence type="ECO:0000313" key="3">
    <source>
        <dbReference type="EMBL" id="ROL42724.1"/>
    </source>
</evidence>
<keyword evidence="1" id="KW-0812">Transmembrane</keyword>
<proteinExistence type="predicted"/>
<dbReference type="AlphaFoldDB" id="A0A3N0Y9D4"/>
<comment type="caution">
    <text evidence="3">The sequence shown here is derived from an EMBL/GenBank/DDBJ whole genome shotgun (WGS) entry which is preliminary data.</text>
</comment>
<dbReference type="SUPFAM" id="SSF48726">
    <property type="entry name" value="Immunoglobulin"/>
    <property type="match status" value="2"/>
</dbReference>
<reference evidence="3 4" key="1">
    <citation type="submission" date="2018-10" db="EMBL/GenBank/DDBJ databases">
        <title>Genome assembly for a Yunnan-Guizhou Plateau 3E fish, Anabarilius grahami (Regan), and its evolutionary and genetic applications.</title>
        <authorList>
            <person name="Jiang W."/>
        </authorList>
    </citation>
    <scope>NUCLEOTIDE SEQUENCE [LARGE SCALE GENOMIC DNA]</scope>
    <source>
        <strain evidence="3">AG-KIZ</strain>
        <tissue evidence="3">Muscle</tissue>
    </source>
</reference>
<name>A0A3N0Y9D4_ANAGA</name>
<dbReference type="InterPro" id="IPR013106">
    <property type="entry name" value="Ig_V-set"/>
</dbReference>
<dbReference type="Pfam" id="PF02966">
    <property type="entry name" value="DIM1"/>
    <property type="match status" value="1"/>
</dbReference>
<keyword evidence="4" id="KW-1185">Reference proteome</keyword>
<dbReference type="EMBL" id="RJVU01049473">
    <property type="protein sequence ID" value="ROL42724.1"/>
    <property type="molecule type" value="Genomic_DNA"/>
</dbReference>
<feature type="domain" description="Immunoglobulin" evidence="2">
    <location>
        <begin position="32"/>
        <end position="134"/>
    </location>
</feature>
<keyword evidence="1" id="KW-1133">Transmembrane helix</keyword>
<feature type="domain" description="Immunoglobulin" evidence="2">
    <location>
        <begin position="232"/>
        <end position="303"/>
    </location>
</feature>
<evidence type="ECO:0000259" key="2">
    <source>
        <dbReference type="SMART" id="SM00409"/>
    </source>
</evidence>
<dbReference type="InterPro" id="IPR036179">
    <property type="entry name" value="Ig-like_dom_sf"/>
</dbReference>
<dbReference type="PANTHER" id="PTHR21063:SF4">
    <property type="entry name" value="CD48 ANTIGEN-RELATED"/>
    <property type="match status" value="1"/>
</dbReference>
<feature type="transmembrane region" description="Helical" evidence="1">
    <location>
        <begin position="317"/>
        <end position="340"/>
    </location>
</feature>
<dbReference type="InterPro" id="IPR013783">
    <property type="entry name" value="Ig-like_fold"/>
</dbReference>
<protein>
    <submittedName>
        <fullName evidence="3">Thioredoxin-like protein 4B</fullName>
    </submittedName>
</protein>
<accession>A0A3N0Y9D4</accession>
<dbReference type="Pfam" id="PF07686">
    <property type="entry name" value="V-set"/>
    <property type="match status" value="1"/>
</dbReference>
<dbReference type="Gene3D" id="3.40.30.10">
    <property type="entry name" value="Glutaredoxin"/>
    <property type="match status" value="1"/>
</dbReference>
<dbReference type="OrthoDB" id="8948341at2759"/>
<dbReference type="SMART" id="SM00409">
    <property type="entry name" value="IG"/>
    <property type="match status" value="3"/>
</dbReference>
<evidence type="ECO:0000313" key="4">
    <source>
        <dbReference type="Proteomes" id="UP000281406"/>
    </source>
</evidence>
<dbReference type="GO" id="GO:0046540">
    <property type="term" value="C:U4/U6 x U5 tri-snRNP complex"/>
    <property type="evidence" value="ECO:0007669"/>
    <property type="project" value="InterPro"/>
</dbReference>
<sequence length="398" mass="43803">MRNGYLYVRCASARLVSADESNVCCVFGADEVKAISANVGEDVILETDEADVLGADELSWKIQGEIGFIAEFDKEANKVSIDRNDKRFSGRLLLNEKTGSLTIKNVNTADTRMYELQINSRSGIKTKTFSLTVHSEVGIVEVSVMEGDSVTLNINDIEVQKDEELSWKVKPKDENVFKSINDERFKKGKTGSLTITNINIKDGGLYRLESSSSTSIDIKYKARFNVAVHDGVKSVSVMEGDTITLHTGVAQILTACLNSTGARWSNINLNNETGEITIKNIRGDQSGDLEVEINTTIVTLHRKLSINISDSGLSSGVVAGIVVCVLVVLLFAAALGVIYYRRRISHLQKQSLSKTAHDLSNMASVYLVDVDTVYTRYFDISFIPSTVFFFNGQHMKVA</sequence>
<organism evidence="3 4">
    <name type="scientific">Anabarilius grahami</name>
    <name type="common">Kanglang fish</name>
    <name type="synonym">Barilius grahami</name>
    <dbReference type="NCBI Taxonomy" id="495550"/>
    <lineage>
        <taxon>Eukaryota</taxon>
        <taxon>Metazoa</taxon>
        <taxon>Chordata</taxon>
        <taxon>Craniata</taxon>
        <taxon>Vertebrata</taxon>
        <taxon>Euteleostomi</taxon>
        <taxon>Actinopterygii</taxon>
        <taxon>Neopterygii</taxon>
        <taxon>Teleostei</taxon>
        <taxon>Ostariophysi</taxon>
        <taxon>Cypriniformes</taxon>
        <taxon>Xenocyprididae</taxon>
        <taxon>Xenocypridinae</taxon>
        <taxon>Xenocypridinae incertae sedis</taxon>
        <taxon>Anabarilius</taxon>
    </lineage>
</organism>
<feature type="domain" description="Immunoglobulin" evidence="2">
    <location>
        <begin position="139"/>
        <end position="229"/>
    </location>
</feature>
<dbReference type="InterPro" id="IPR004123">
    <property type="entry name" value="Dim1"/>
</dbReference>
<dbReference type="GO" id="GO:0000398">
    <property type="term" value="P:mRNA splicing, via spliceosome"/>
    <property type="evidence" value="ECO:0007669"/>
    <property type="project" value="InterPro"/>
</dbReference>
<dbReference type="PANTHER" id="PTHR21063">
    <property type="entry name" value="LFA-3"/>
    <property type="match status" value="1"/>
</dbReference>